<proteinExistence type="predicted"/>
<protein>
    <submittedName>
        <fullName evidence="8">MFS transporter</fullName>
    </submittedName>
</protein>
<dbReference type="RefSeq" id="WP_122920992.1">
    <property type="nucleotide sequence ID" value="NZ_RHHQ01000023.1"/>
</dbReference>
<feature type="transmembrane region" description="Helical" evidence="6">
    <location>
        <begin position="316"/>
        <end position="335"/>
    </location>
</feature>
<dbReference type="InterPro" id="IPR011701">
    <property type="entry name" value="MFS"/>
</dbReference>
<dbReference type="PROSITE" id="PS50850">
    <property type="entry name" value="MFS"/>
    <property type="match status" value="1"/>
</dbReference>
<accession>A0A3M8D175</accession>
<dbReference type="InterPro" id="IPR050382">
    <property type="entry name" value="MFS_Na/Anion_cotransporter"/>
</dbReference>
<dbReference type="GO" id="GO:0022857">
    <property type="term" value="F:transmembrane transporter activity"/>
    <property type="evidence" value="ECO:0007669"/>
    <property type="project" value="InterPro"/>
</dbReference>
<dbReference type="GO" id="GO:0005886">
    <property type="term" value="C:plasma membrane"/>
    <property type="evidence" value="ECO:0007669"/>
    <property type="project" value="UniProtKB-SubCell"/>
</dbReference>
<evidence type="ECO:0000256" key="1">
    <source>
        <dbReference type="ARBA" id="ARBA00004651"/>
    </source>
</evidence>
<dbReference type="Proteomes" id="UP000271031">
    <property type="component" value="Unassembled WGS sequence"/>
</dbReference>
<feature type="transmembrane region" description="Helical" evidence="6">
    <location>
        <begin position="79"/>
        <end position="108"/>
    </location>
</feature>
<evidence type="ECO:0000256" key="3">
    <source>
        <dbReference type="ARBA" id="ARBA00022692"/>
    </source>
</evidence>
<evidence type="ECO:0000313" key="8">
    <source>
        <dbReference type="EMBL" id="RNB81311.1"/>
    </source>
</evidence>
<keyword evidence="9" id="KW-1185">Reference proteome</keyword>
<name>A0A3M8D175_9BACL</name>
<keyword evidence="5 6" id="KW-0472">Membrane</keyword>
<feature type="transmembrane region" description="Helical" evidence="6">
    <location>
        <begin position="46"/>
        <end position="67"/>
    </location>
</feature>
<comment type="subcellular location">
    <subcellularLocation>
        <location evidence="1">Cell membrane</location>
        <topology evidence="1">Multi-pass membrane protein</topology>
    </subcellularLocation>
</comment>
<dbReference type="PANTHER" id="PTHR11662:SF399">
    <property type="entry name" value="FI19708P1-RELATED"/>
    <property type="match status" value="1"/>
</dbReference>
<feature type="transmembrane region" description="Helical" evidence="6">
    <location>
        <begin position="259"/>
        <end position="280"/>
    </location>
</feature>
<dbReference type="Pfam" id="PF07690">
    <property type="entry name" value="MFS_1"/>
    <property type="match status" value="1"/>
</dbReference>
<comment type="caution">
    <text evidence="8">The sequence shown here is derived from an EMBL/GenBank/DDBJ whole genome shotgun (WGS) entry which is preliminary data.</text>
</comment>
<feature type="domain" description="Major facilitator superfamily (MFS) profile" evidence="7">
    <location>
        <begin position="8"/>
        <end position="404"/>
    </location>
</feature>
<evidence type="ECO:0000256" key="5">
    <source>
        <dbReference type="ARBA" id="ARBA00023136"/>
    </source>
</evidence>
<feature type="transmembrane region" description="Helical" evidence="6">
    <location>
        <begin position="223"/>
        <end position="244"/>
    </location>
</feature>
<evidence type="ECO:0000256" key="2">
    <source>
        <dbReference type="ARBA" id="ARBA00022448"/>
    </source>
</evidence>
<dbReference type="EMBL" id="RHHQ01000023">
    <property type="protein sequence ID" value="RNB81311.1"/>
    <property type="molecule type" value="Genomic_DNA"/>
</dbReference>
<evidence type="ECO:0000256" key="4">
    <source>
        <dbReference type="ARBA" id="ARBA00022989"/>
    </source>
</evidence>
<evidence type="ECO:0000256" key="6">
    <source>
        <dbReference type="SAM" id="Phobius"/>
    </source>
</evidence>
<dbReference type="SUPFAM" id="SSF103473">
    <property type="entry name" value="MFS general substrate transporter"/>
    <property type="match status" value="1"/>
</dbReference>
<keyword evidence="2" id="KW-0813">Transport</keyword>
<dbReference type="AlphaFoldDB" id="A0A3M8D175"/>
<evidence type="ECO:0000259" key="7">
    <source>
        <dbReference type="PROSITE" id="PS50850"/>
    </source>
</evidence>
<organism evidence="8 9">
    <name type="scientific">Brevibacillus fluminis</name>
    <dbReference type="NCBI Taxonomy" id="511487"/>
    <lineage>
        <taxon>Bacteria</taxon>
        <taxon>Bacillati</taxon>
        <taxon>Bacillota</taxon>
        <taxon>Bacilli</taxon>
        <taxon>Bacillales</taxon>
        <taxon>Paenibacillaceae</taxon>
        <taxon>Brevibacillus</taxon>
    </lineage>
</organism>
<feature type="transmembrane region" description="Helical" evidence="6">
    <location>
        <begin position="7"/>
        <end position="34"/>
    </location>
</feature>
<dbReference type="PANTHER" id="PTHR11662">
    <property type="entry name" value="SOLUTE CARRIER FAMILY 17"/>
    <property type="match status" value="1"/>
</dbReference>
<sequence length="422" mass="45605">MKISTPLSAIILFFSVFVGVIGSFGILLALPLIAEQLQLNAVEQGTIVSAYFLGNAIFTIPGGIIADKFGSKRIIAIGLVLWVILTALTGMVTGLAILLIIRCLLGVIEAPLTPATMKAVAERTSVDVRTTTNAFVSSAELFGAAIAPLIVGSMITRMGWNKATYLCAGFGLIMALVISYFLPRPLNADTSSQPKIKTAKEMGQLSSVDTEMRIVDVLRNTHIWKLTGIMFGLNIVNIGVFTWVPTFLSTEKGLDFTEVGIATSLPLLIGAIGSLVGGWLFDRYYRKKFRSIVIPSLLVSTIFLLLMVTASNVSEFVLFESIALFFLSLTTQPVIGLTMQVIPSNVLGIGSGVLLFGGKLANMVTPIAMGWIINRFSFQFGFGFLVLGAMLAVIISLWVREKPNEMNAEYLLSIENSPYGQR</sequence>
<gene>
    <name evidence="8" type="ORF">EDM56_26625</name>
</gene>
<feature type="transmembrane region" description="Helical" evidence="6">
    <location>
        <begin position="378"/>
        <end position="399"/>
    </location>
</feature>
<evidence type="ECO:0000313" key="9">
    <source>
        <dbReference type="Proteomes" id="UP000271031"/>
    </source>
</evidence>
<dbReference type="InterPro" id="IPR036259">
    <property type="entry name" value="MFS_trans_sf"/>
</dbReference>
<keyword evidence="4 6" id="KW-1133">Transmembrane helix</keyword>
<reference evidence="8 9" key="1">
    <citation type="submission" date="2018-10" db="EMBL/GenBank/DDBJ databases">
        <title>Phylogenomics of Brevibacillus.</title>
        <authorList>
            <person name="Dunlap C."/>
        </authorList>
    </citation>
    <scope>NUCLEOTIDE SEQUENCE [LARGE SCALE GENOMIC DNA]</scope>
    <source>
        <strain evidence="8 9">JCM 15716</strain>
    </source>
</reference>
<feature type="transmembrane region" description="Helical" evidence="6">
    <location>
        <begin position="347"/>
        <end position="372"/>
    </location>
</feature>
<dbReference type="OrthoDB" id="9773404at2"/>
<feature type="transmembrane region" description="Helical" evidence="6">
    <location>
        <begin position="163"/>
        <end position="182"/>
    </location>
</feature>
<dbReference type="Gene3D" id="1.20.1250.20">
    <property type="entry name" value="MFS general substrate transporter like domains"/>
    <property type="match status" value="2"/>
</dbReference>
<feature type="transmembrane region" description="Helical" evidence="6">
    <location>
        <begin position="292"/>
        <end position="310"/>
    </location>
</feature>
<keyword evidence="3 6" id="KW-0812">Transmembrane</keyword>
<dbReference type="InterPro" id="IPR020846">
    <property type="entry name" value="MFS_dom"/>
</dbReference>